<evidence type="ECO:0000313" key="3">
    <source>
        <dbReference type="EMBL" id="KAK8933603.1"/>
    </source>
</evidence>
<dbReference type="PANTHER" id="PTHR47926">
    <property type="entry name" value="PENTATRICOPEPTIDE REPEAT-CONTAINING PROTEIN"/>
    <property type="match status" value="1"/>
</dbReference>
<evidence type="ECO:0000256" key="1">
    <source>
        <dbReference type="ARBA" id="ARBA00022737"/>
    </source>
</evidence>
<dbReference type="GO" id="GO:0009451">
    <property type="term" value="P:RNA modification"/>
    <property type="evidence" value="ECO:0007669"/>
    <property type="project" value="InterPro"/>
</dbReference>
<feature type="repeat" description="PPR" evidence="2">
    <location>
        <begin position="293"/>
        <end position="327"/>
    </location>
</feature>
<name>A0AAP0G1U1_9ASPA</name>
<feature type="repeat" description="PPR" evidence="2">
    <location>
        <begin position="161"/>
        <end position="191"/>
    </location>
</feature>
<comment type="caution">
    <text evidence="3">The sequence shown here is derived from an EMBL/GenBank/DDBJ whole genome shotgun (WGS) entry which is preliminary data.</text>
</comment>
<organism evidence="3 4">
    <name type="scientific">Platanthera zijinensis</name>
    <dbReference type="NCBI Taxonomy" id="2320716"/>
    <lineage>
        <taxon>Eukaryota</taxon>
        <taxon>Viridiplantae</taxon>
        <taxon>Streptophyta</taxon>
        <taxon>Embryophyta</taxon>
        <taxon>Tracheophyta</taxon>
        <taxon>Spermatophyta</taxon>
        <taxon>Magnoliopsida</taxon>
        <taxon>Liliopsida</taxon>
        <taxon>Asparagales</taxon>
        <taxon>Orchidaceae</taxon>
        <taxon>Orchidoideae</taxon>
        <taxon>Orchideae</taxon>
        <taxon>Orchidinae</taxon>
        <taxon>Platanthera</taxon>
    </lineage>
</organism>
<reference evidence="3 4" key="1">
    <citation type="journal article" date="2022" name="Nat. Plants">
        <title>Genomes of leafy and leafless Platanthera orchids illuminate the evolution of mycoheterotrophy.</title>
        <authorList>
            <person name="Li M.H."/>
            <person name="Liu K.W."/>
            <person name="Li Z."/>
            <person name="Lu H.C."/>
            <person name="Ye Q.L."/>
            <person name="Zhang D."/>
            <person name="Wang J.Y."/>
            <person name="Li Y.F."/>
            <person name="Zhong Z.M."/>
            <person name="Liu X."/>
            <person name="Yu X."/>
            <person name="Liu D.K."/>
            <person name="Tu X.D."/>
            <person name="Liu B."/>
            <person name="Hao Y."/>
            <person name="Liao X.Y."/>
            <person name="Jiang Y.T."/>
            <person name="Sun W.H."/>
            <person name="Chen J."/>
            <person name="Chen Y.Q."/>
            <person name="Ai Y."/>
            <person name="Zhai J.W."/>
            <person name="Wu S.S."/>
            <person name="Zhou Z."/>
            <person name="Hsiao Y.Y."/>
            <person name="Wu W.L."/>
            <person name="Chen Y.Y."/>
            <person name="Lin Y.F."/>
            <person name="Hsu J.L."/>
            <person name="Li C.Y."/>
            <person name="Wang Z.W."/>
            <person name="Zhao X."/>
            <person name="Zhong W.Y."/>
            <person name="Ma X.K."/>
            <person name="Ma L."/>
            <person name="Huang J."/>
            <person name="Chen G.Z."/>
            <person name="Huang M.Z."/>
            <person name="Huang L."/>
            <person name="Peng D.H."/>
            <person name="Luo Y.B."/>
            <person name="Zou S.Q."/>
            <person name="Chen S.P."/>
            <person name="Lan S."/>
            <person name="Tsai W.C."/>
            <person name="Van de Peer Y."/>
            <person name="Liu Z.J."/>
        </authorList>
    </citation>
    <scope>NUCLEOTIDE SEQUENCE [LARGE SCALE GENOMIC DNA]</scope>
    <source>
        <strain evidence="3">Lor287</strain>
    </source>
</reference>
<dbReference type="NCBIfam" id="TIGR00756">
    <property type="entry name" value="PPR"/>
    <property type="match status" value="4"/>
</dbReference>
<dbReference type="Proteomes" id="UP001418222">
    <property type="component" value="Unassembled WGS sequence"/>
</dbReference>
<keyword evidence="1" id="KW-0677">Repeat</keyword>
<dbReference type="Pfam" id="PF01535">
    <property type="entry name" value="PPR"/>
    <property type="match status" value="3"/>
</dbReference>
<feature type="repeat" description="PPR" evidence="2">
    <location>
        <begin position="60"/>
        <end position="94"/>
    </location>
</feature>
<dbReference type="PROSITE" id="PS51375">
    <property type="entry name" value="PPR"/>
    <property type="match status" value="5"/>
</dbReference>
<gene>
    <name evidence="3" type="primary">PCMP-E41</name>
    <name evidence="3" type="ORF">KSP39_PZI015543</name>
</gene>
<dbReference type="InterPro" id="IPR011990">
    <property type="entry name" value="TPR-like_helical_dom_sf"/>
</dbReference>
<proteinExistence type="predicted"/>
<dbReference type="Pfam" id="PF13041">
    <property type="entry name" value="PPR_2"/>
    <property type="match status" value="2"/>
</dbReference>
<dbReference type="InterPro" id="IPR046848">
    <property type="entry name" value="E_motif"/>
</dbReference>
<dbReference type="Pfam" id="PF20431">
    <property type="entry name" value="E_motif"/>
    <property type="match status" value="1"/>
</dbReference>
<dbReference type="PANTHER" id="PTHR47926:SF463">
    <property type="entry name" value="PENTATRICOPEPTIDE REPEAT-CONTAINING PROTEIN"/>
    <property type="match status" value="1"/>
</dbReference>
<dbReference type="InterPro" id="IPR002885">
    <property type="entry name" value="PPR_rpt"/>
</dbReference>
<dbReference type="GO" id="GO:0003723">
    <property type="term" value="F:RNA binding"/>
    <property type="evidence" value="ECO:0007669"/>
    <property type="project" value="InterPro"/>
</dbReference>
<dbReference type="EMBL" id="JBBWWQ010000013">
    <property type="protein sequence ID" value="KAK8933603.1"/>
    <property type="molecule type" value="Genomic_DNA"/>
</dbReference>
<dbReference type="FunFam" id="1.25.40.10:FF:000184">
    <property type="entry name" value="Pentatricopeptide repeat-containing protein, chloroplastic"/>
    <property type="match status" value="1"/>
</dbReference>
<evidence type="ECO:0000313" key="4">
    <source>
        <dbReference type="Proteomes" id="UP001418222"/>
    </source>
</evidence>
<sequence>MMKPILFSKSHLPLVHARFIISGQIHDPFLAGNLLESLLRSAPIAHSAARAFVSSFPRRSAFIYNTLLHAYLIDNLPSRALHLFDEMLHCNAVPNKHTFPLLLKALAQTRQLHCGVSLHSMIIKLGFSSDQFVHASLIHFYGSLGRVLDARRVFNENSGSGVSAFTALLSGYVKSGNLSSAREVFDGMPERNLVSWSAMISGYVQFGAPGEALVLFWEMMGMNLRPTYSILASILVAAAELGALPEGKWVHGFLERSRMRLSSNLKTSLVHMYAKCGDLTSAKQTFERSRDRNVDLWNAMIGGLGLHGRGREASVLFSDMVADGIWPDDMTFVCLLSAYSHSGMVSDGRECFESMSRVYKIEPKEEHYSCMIDLLGRFGFLMEAIHLIEIMPMRPSDGIWGSLFTSCGTYGDIVLGEALGKHLIEMEPYEPGCYVRLANLYASSGRWKDALSVRAAMKSRGVELEPGCSLIEVDGVVHDFLL</sequence>
<evidence type="ECO:0000256" key="2">
    <source>
        <dbReference type="PROSITE-ProRule" id="PRU00708"/>
    </source>
</evidence>
<feature type="repeat" description="PPR" evidence="2">
    <location>
        <begin position="430"/>
        <end position="464"/>
    </location>
</feature>
<dbReference type="AlphaFoldDB" id="A0AAP0G1U1"/>
<accession>A0AAP0G1U1</accession>
<dbReference type="InterPro" id="IPR046960">
    <property type="entry name" value="PPR_At4g14850-like_plant"/>
</dbReference>
<keyword evidence="4" id="KW-1185">Reference proteome</keyword>
<feature type="repeat" description="PPR" evidence="2">
    <location>
        <begin position="192"/>
        <end position="226"/>
    </location>
</feature>
<protein>
    <submittedName>
        <fullName evidence="3">Pentatricopeptide repeat-containing protein</fullName>
    </submittedName>
</protein>
<dbReference type="Gene3D" id="1.25.40.10">
    <property type="entry name" value="Tetratricopeptide repeat domain"/>
    <property type="match status" value="3"/>
</dbReference>
<dbReference type="FunFam" id="1.25.40.10:FF:000348">
    <property type="entry name" value="Pentatricopeptide repeat-containing protein chloroplastic"/>
    <property type="match status" value="1"/>
</dbReference>